<proteinExistence type="predicted"/>
<evidence type="ECO:0000259" key="1">
    <source>
        <dbReference type="Pfam" id="PF07985"/>
    </source>
</evidence>
<gene>
    <name evidence="2" type="ORF">P154DRAFT_565169</name>
</gene>
<dbReference type="OrthoDB" id="5230585at2759"/>
<feature type="domain" description="SRR1-like" evidence="1">
    <location>
        <begin position="176"/>
        <end position="314"/>
    </location>
</feature>
<dbReference type="AlphaFoldDB" id="A0A6A5W6V5"/>
<evidence type="ECO:0000313" key="3">
    <source>
        <dbReference type="Proteomes" id="UP000799779"/>
    </source>
</evidence>
<dbReference type="InterPro" id="IPR012942">
    <property type="entry name" value="SRR1-like"/>
</dbReference>
<dbReference type="PANTHER" id="PTHR42080">
    <property type="entry name" value="SRR1 DOMAIN-CONTAINING PROTEIN"/>
    <property type="match status" value="1"/>
</dbReference>
<dbReference type="Proteomes" id="UP000799779">
    <property type="component" value="Unassembled WGS sequence"/>
</dbReference>
<evidence type="ECO:0000313" key="2">
    <source>
        <dbReference type="EMBL" id="KAF1997670.1"/>
    </source>
</evidence>
<sequence length="398" mass="44842">MSCAYTTRRYAEYHITIVWTMESNAPTTRVIDLKKFYEKAGNNPIFTREVLEKARRAIWLVKMTVSAVTLIDAFGNEVRDMLGRRSHEDIKNAGLLYNAHHILADDDAGAKNTVDCHDEEATNEWLSHRQFPIFVQYLQNGRTGRIPDWLPFGSSKVTALACLEHWGASLEREALVKGLQKMKETATVINIICIGNGNVRSTQDRPSLESCLQHFAAVTVAEELERIYLAAGTQTSGPIKVFAQDPSYTLQCGKILDSLDLSHSITILEDPDAFLAIDSGSLIFSCCPGVPVKQIVGDLATEDPSKCPAALFWTRSLPEEFQALEKFEVSTTGFHFDDGLLSYHLCDPTSRRMEELMGQFELLISDPEWEIRDPEARPLAFHWWTDSDLWARRKKAAI</sequence>
<accession>A0A6A5W6V5</accession>
<dbReference type="Pfam" id="PF07985">
    <property type="entry name" value="SRR1"/>
    <property type="match status" value="1"/>
</dbReference>
<protein>
    <recommendedName>
        <fullName evidence="1">SRR1-like domain-containing protein</fullName>
    </recommendedName>
</protein>
<name>A0A6A5W6V5_9PLEO</name>
<dbReference type="PANTHER" id="PTHR42080:SF1">
    <property type="entry name" value="SRR1-LIKE DOMAIN-CONTAINING PROTEIN"/>
    <property type="match status" value="1"/>
</dbReference>
<organism evidence="2 3">
    <name type="scientific">Amniculicola lignicola CBS 123094</name>
    <dbReference type="NCBI Taxonomy" id="1392246"/>
    <lineage>
        <taxon>Eukaryota</taxon>
        <taxon>Fungi</taxon>
        <taxon>Dikarya</taxon>
        <taxon>Ascomycota</taxon>
        <taxon>Pezizomycotina</taxon>
        <taxon>Dothideomycetes</taxon>
        <taxon>Pleosporomycetidae</taxon>
        <taxon>Pleosporales</taxon>
        <taxon>Amniculicolaceae</taxon>
        <taxon>Amniculicola</taxon>
    </lineage>
</organism>
<reference evidence="2" key="1">
    <citation type="journal article" date="2020" name="Stud. Mycol.">
        <title>101 Dothideomycetes genomes: a test case for predicting lifestyles and emergence of pathogens.</title>
        <authorList>
            <person name="Haridas S."/>
            <person name="Albert R."/>
            <person name="Binder M."/>
            <person name="Bloem J."/>
            <person name="Labutti K."/>
            <person name="Salamov A."/>
            <person name="Andreopoulos B."/>
            <person name="Baker S."/>
            <person name="Barry K."/>
            <person name="Bills G."/>
            <person name="Bluhm B."/>
            <person name="Cannon C."/>
            <person name="Castanera R."/>
            <person name="Culley D."/>
            <person name="Daum C."/>
            <person name="Ezra D."/>
            <person name="Gonzalez J."/>
            <person name="Henrissat B."/>
            <person name="Kuo A."/>
            <person name="Liang C."/>
            <person name="Lipzen A."/>
            <person name="Lutzoni F."/>
            <person name="Magnuson J."/>
            <person name="Mondo S."/>
            <person name="Nolan M."/>
            <person name="Ohm R."/>
            <person name="Pangilinan J."/>
            <person name="Park H.-J."/>
            <person name="Ramirez L."/>
            <person name="Alfaro M."/>
            <person name="Sun H."/>
            <person name="Tritt A."/>
            <person name="Yoshinaga Y."/>
            <person name="Zwiers L.-H."/>
            <person name="Turgeon B."/>
            <person name="Goodwin S."/>
            <person name="Spatafora J."/>
            <person name="Crous P."/>
            <person name="Grigoriev I."/>
        </authorList>
    </citation>
    <scope>NUCLEOTIDE SEQUENCE</scope>
    <source>
        <strain evidence="2">CBS 123094</strain>
    </source>
</reference>
<dbReference type="EMBL" id="ML977610">
    <property type="protein sequence ID" value="KAF1997670.1"/>
    <property type="molecule type" value="Genomic_DNA"/>
</dbReference>
<keyword evidence="3" id="KW-1185">Reference proteome</keyword>